<dbReference type="Proteomes" id="UP000242942">
    <property type="component" value="Unassembled WGS sequence"/>
</dbReference>
<evidence type="ECO:0000313" key="2">
    <source>
        <dbReference type="Proteomes" id="UP000242942"/>
    </source>
</evidence>
<name>A0A1D3JBK0_PLAOA</name>
<evidence type="ECO:0000313" key="1">
    <source>
        <dbReference type="EMBL" id="SBT82965.1"/>
    </source>
</evidence>
<reference evidence="1 2" key="1">
    <citation type="submission" date="2016-06" db="EMBL/GenBank/DDBJ databases">
        <authorList>
            <consortium name="Pathogen Informatics"/>
        </authorList>
    </citation>
    <scope>NUCLEOTIDE SEQUENCE [LARGE SCALE GENOMIC DNA]</scope>
    <source>
        <strain evidence="1">PocGH01</strain>
    </source>
</reference>
<dbReference type="Pfam" id="PF05795">
    <property type="entry name" value="Plasmodium_Vir"/>
    <property type="match status" value="2"/>
</dbReference>
<organism evidence="1 2">
    <name type="scientific">Plasmodium ovale</name>
    <name type="common">malaria parasite P. ovale</name>
    <dbReference type="NCBI Taxonomy" id="36330"/>
    <lineage>
        <taxon>Eukaryota</taxon>
        <taxon>Sar</taxon>
        <taxon>Alveolata</taxon>
        <taxon>Apicomplexa</taxon>
        <taxon>Aconoidasida</taxon>
        <taxon>Haemosporida</taxon>
        <taxon>Plasmodiidae</taxon>
        <taxon>Plasmodium</taxon>
        <taxon>Plasmodium (Plasmodium)</taxon>
    </lineage>
</organism>
<protein>
    <submittedName>
        <fullName evidence="1">PIR protein</fullName>
    </submittedName>
</protein>
<accession>A0A1D3JBK0</accession>
<dbReference type="AlphaFoldDB" id="A0A1D3JBK0"/>
<keyword evidence="2" id="KW-1185">Reference proteome</keyword>
<proteinExistence type="predicted"/>
<sequence length="510" mass="61544">MSIKKKEFTLNMLADKVDFDYFIKIRKRSYFYQFYQELDKLYEKGKKSDMCKTHLFSDIDDPDVITFLIKVSGILKSLLNKEISVNNTDKLEDKQCIYLKYWIYDKLIDLDFDRYNVNMSFQFLKKYKKGCITFTSSREPCNFYKLTLKDIYDIKNLYDYSELLFNVDMKMYDKISEDSKYLNYFKKGLDLYKRSKMRCPTDTQNEYCYEFNEYERIHNKYKKELPFLSCQEKELSSLFKKDTTLTKESSQKGIHAKKNTKNNIPFRFFDNTPDVTIDYELRKLLVEVNFHNFIKKLLDNILDKVKLNSFYELLTKHNANFTSNSCVPANKYPIKEETLICNLFEKVKSILDKLDKTYAKSLNLSPDKTCNYLNYWLYDKLKNIDATPCDIEIFYFLWHQYVMDNKDIINKCNNEKSYGFSKKELGNKKKLFDFLEYYNEIKEKLKEDNNKNKKSYCYYIRSIFELYKYMVHNNSSQEYTEELRLFRKSFLGNKELHLLKNECPGLGFRV</sequence>
<gene>
    <name evidence="1" type="primary">PocGH01_00077200</name>
    <name evidence="1" type="ORF">POCGH01_00077200</name>
</gene>
<dbReference type="VEuPathDB" id="PlasmoDB:PocGH01_00077200"/>
<dbReference type="EMBL" id="FLRI01000010">
    <property type="protein sequence ID" value="SBT82965.1"/>
    <property type="molecule type" value="Genomic_DNA"/>
</dbReference>
<dbReference type="InterPro" id="IPR008780">
    <property type="entry name" value="Plasmodium_Vir"/>
</dbReference>